<evidence type="ECO:0000256" key="2">
    <source>
        <dbReference type="ARBA" id="ARBA00022679"/>
    </source>
</evidence>
<dbReference type="SUPFAM" id="SSF48452">
    <property type="entry name" value="TPR-like"/>
    <property type="match status" value="1"/>
</dbReference>
<keyword evidence="5" id="KW-0833">Ubl conjugation pathway</keyword>
<feature type="transmembrane region" description="Helical" evidence="10">
    <location>
        <begin position="614"/>
        <end position="636"/>
    </location>
</feature>
<dbReference type="FunFam" id="3.10.110.10:FF:000005">
    <property type="entry name" value="NEDD8-conjugating enzyme Ubc12"/>
    <property type="match status" value="1"/>
</dbReference>
<dbReference type="CDD" id="cd23794">
    <property type="entry name" value="UBCc_UBE2F_UBE2M"/>
    <property type="match status" value="1"/>
</dbReference>
<dbReference type="PANTHER" id="PTHR45188">
    <property type="entry name" value="DNAJ PROTEIN P58IPK HOMOLOG"/>
    <property type="match status" value="1"/>
</dbReference>
<keyword evidence="4" id="KW-0547">Nucleotide-binding</keyword>
<dbReference type="SUPFAM" id="SSF46565">
    <property type="entry name" value="Chaperone J-domain"/>
    <property type="match status" value="1"/>
</dbReference>
<gene>
    <name evidence="13" type="primary">ube2m</name>
    <name evidence="13" type="ORF">AK812_SmicGene28028</name>
</gene>
<evidence type="ECO:0000256" key="8">
    <source>
        <dbReference type="PROSITE-ProRule" id="PRU10133"/>
    </source>
</evidence>
<dbReference type="GO" id="GO:0005524">
    <property type="term" value="F:ATP binding"/>
    <property type="evidence" value="ECO:0007669"/>
    <property type="project" value="UniProtKB-KW"/>
</dbReference>
<evidence type="ECO:0000313" key="13">
    <source>
        <dbReference type="EMBL" id="OLP90381.1"/>
    </source>
</evidence>
<organism evidence="13 14">
    <name type="scientific">Symbiodinium microadriaticum</name>
    <name type="common">Dinoflagellate</name>
    <name type="synonym">Zooxanthella microadriatica</name>
    <dbReference type="NCBI Taxonomy" id="2951"/>
    <lineage>
        <taxon>Eukaryota</taxon>
        <taxon>Sar</taxon>
        <taxon>Alveolata</taxon>
        <taxon>Dinophyceae</taxon>
        <taxon>Suessiales</taxon>
        <taxon>Symbiodiniaceae</taxon>
        <taxon>Symbiodinium</taxon>
    </lineage>
</organism>
<evidence type="ECO:0000256" key="7">
    <source>
        <dbReference type="ARBA" id="ARBA00022840"/>
    </source>
</evidence>
<keyword evidence="10" id="KW-0812">Transmembrane</keyword>
<dbReference type="Proteomes" id="UP000186817">
    <property type="component" value="Unassembled WGS sequence"/>
</dbReference>
<keyword evidence="2" id="KW-0808">Transferase</keyword>
<dbReference type="InterPro" id="IPR011990">
    <property type="entry name" value="TPR-like_helical_dom_sf"/>
</dbReference>
<comment type="caution">
    <text evidence="13">The sequence shown here is derived from an EMBL/GenBank/DDBJ whole genome shotgun (WGS) entry which is preliminary data.</text>
</comment>
<evidence type="ECO:0000256" key="1">
    <source>
        <dbReference type="ARBA" id="ARBA00005032"/>
    </source>
</evidence>
<dbReference type="InterPro" id="IPR001623">
    <property type="entry name" value="DnaJ_domain"/>
</dbReference>
<evidence type="ECO:0000256" key="5">
    <source>
        <dbReference type="ARBA" id="ARBA00022786"/>
    </source>
</evidence>
<evidence type="ECO:0000256" key="10">
    <source>
        <dbReference type="SAM" id="Phobius"/>
    </source>
</evidence>
<keyword evidence="3" id="KW-0677">Repeat</keyword>
<feature type="compositionally biased region" description="Basic and acidic residues" evidence="9">
    <location>
        <begin position="1078"/>
        <end position="1087"/>
    </location>
</feature>
<dbReference type="OrthoDB" id="10249039at2759"/>
<protein>
    <submittedName>
        <fullName evidence="13">NEDD8-conjugating enzyme Ubc12</fullName>
    </submittedName>
</protein>
<evidence type="ECO:0000256" key="3">
    <source>
        <dbReference type="ARBA" id="ARBA00022737"/>
    </source>
</evidence>
<feature type="transmembrane region" description="Helical" evidence="10">
    <location>
        <begin position="1137"/>
        <end position="1157"/>
    </location>
</feature>
<evidence type="ECO:0000256" key="9">
    <source>
        <dbReference type="SAM" id="MobiDB-lite"/>
    </source>
</evidence>
<feature type="region of interest" description="Disordered" evidence="9">
    <location>
        <begin position="1069"/>
        <end position="1104"/>
    </location>
</feature>
<name>A0A1Q9D5A3_SYMMI</name>
<dbReference type="PROSITE" id="PS50076">
    <property type="entry name" value="DNAJ_2"/>
    <property type="match status" value="1"/>
</dbReference>
<keyword evidence="10" id="KW-0472">Membrane</keyword>
<feature type="compositionally biased region" description="Low complexity" evidence="9">
    <location>
        <begin position="886"/>
        <end position="900"/>
    </location>
</feature>
<dbReference type="Gene3D" id="1.25.40.10">
    <property type="entry name" value="Tetratricopeptide repeat domain"/>
    <property type="match status" value="1"/>
</dbReference>
<feature type="transmembrane region" description="Helical" evidence="10">
    <location>
        <begin position="726"/>
        <end position="748"/>
    </location>
</feature>
<evidence type="ECO:0000259" key="11">
    <source>
        <dbReference type="PROSITE" id="PS50076"/>
    </source>
</evidence>
<evidence type="ECO:0000256" key="6">
    <source>
        <dbReference type="ARBA" id="ARBA00022803"/>
    </source>
</evidence>
<dbReference type="SMART" id="SM00212">
    <property type="entry name" value="UBCc"/>
    <property type="match status" value="1"/>
</dbReference>
<dbReference type="Pfam" id="PF00179">
    <property type="entry name" value="UQ_con"/>
    <property type="match status" value="1"/>
</dbReference>
<dbReference type="PROSITE" id="PS00183">
    <property type="entry name" value="UBC_1"/>
    <property type="match status" value="1"/>
</dbReference>
<evidence type="ECO:0000256" key="4">
    <source>
        <dbReference type="ARBA" id="ARBA00022741"/>
    </source>
</evidence>
<keyword evidence="7" id="KW-0067">ATP-binding</keyword>
<feature type="active site" description="Glycyl thioester intermediate" evidence="8">
    <location>
        <position position="460"/>
    </location>
</feature>
<keyword evidence="10" id="KW-1133">Transmembrane helix</keyword>
<feature type="transmembrane region" description="Helical" evidence="10">
    <location>
        <begin position="1024"/>
        <end position="1043"/>
    </location>
</feature>
<dbReference type="AlphaFoldDB" id="A0A1Q9D5A3"/>
<feature type="compositionally biased region" description="Polar residues" evidence="9">
    <location>
        <begin position="930"/>
        <end position="942"/>
    </location>
</feature>
<dbReference type="PROSITE" id="PS50127">
    <property type="entry name" value="UBC_2"/>
    <property type="match status" value="1"/>
</dbReference>
<dbReference type="SMART" id="SM00271">
    <property type="entry name" value="DnaJ"/>
    <property type="match status" value="1"/>
</dbReference>
<feature type="region of interest" description="Disordered" evidence="9">
    <location>
        <begin position="928"/>
        <end position="948"/>
    </location>
</feature>
<dbReference type="PROSITE" id="PS00636">
    <property type="entry name" value="DNAJ_1"/>
    <property type="match status" value="1"/>
</dbReference>
<dbReference type="InterPro" id="IPR016135">
    <property type="entry name" value="UBQ-conjugating_enzyme/RWD"/>
</dbReference>
<evidence type="ECO:0000313" key="14">
    <source>
        <dbReference type="Proteomes" id="UP000186817"/>
    </source>
</evidence>
<feature type="region of interest" description="Disordered" evidence="9">
    <location>
        <begin position="886"/>
        <end position="911"/>
    </location>
</feature>
<dbReference type="Gene3D" id="1.10.287.110">
    <property type="entry name" value="DnaJ domain"/>
    <property type="match status" value="1"/>
</dbReference>
<accession>A0A1Q9D5A3</accession>
<dbReference type="InterPro" id="IPR000608">
    <property type="entry name" value="UBC"/>
</dbReference>
<sequence length="1198" mass="134782">MDVIFSVLCGYSWHKLEMTELGLEAPEAVMPYSENGSATDALRRLDMLEALYRNNSATADSKQWVEPLEQGQRLLKEALSLDPDHAEAQALRKRLRALCSKHAEMKESMDSRDFEKGQQVIDGMLELCPDSPVMLAALYCERAKACMRLKDWRGVLKDVGQATYRNHSLVQPYLYRAQAMQALERHEDAVKELESLMSWHPVESVYHKLEEAKFLLRKHKRKNYYEVLGVPSVASQLEIKKAYRERAAEWHPDKKSHLDEAARKNAEEMFKVISEAYEVLTDPVKKELYEKGYDLEGINEQIEIKKRRTNGCCGGRLQKVPVHHVCTHADVVGSAKTHPATCLAGPAMIKIFGVGRGKRAEESKDDDAEAPATKKKQPGEIRMQKELDEMELPPQCHINFPDKNNLMHFQIQISPDEGFWKGASYTFVFNVAPLYPHEAPKVKCETKIYHPNIDLQGNVCLNILREDWKPVLSISSVVYGLLYLFLEPNPGDPLNHEAAEVLRNNRGEFGRMVQRSLRGGAVAGHAFPKSDKVAQGIFRLLALSHPPVSKGCFDQAVLATFLQLGEGEQHVEGGLLEDPATRMRAQKQRPFHRSYKAGAVANIANAAFAWCQSLLTIAGLAHLLCVTCFVVQVILIDYFLVQYLSATVLLTLIVDVPVLLHLAWFWRVEVAHRAAPTQWFCYCWVHAAKVVVLFCRVMPRLTSATPTKDGLHGSDFSINSAYFEDLYSPTMLANLLLITPVFYSLLMFRTSKAIFGSLSKRVTVDLIMHYDMLWRVVIDMVDQVDMFYYARLAEWVGKEALEKHRPSLVLIQTVVPFLLFFSMVLQAQAFPGVVTDKWPIPVEASATLPQACSEPREEPSRSDAQMQAVSNAQRYALQPQAPLSQLQAAAGSSAPSSVPPRRAEDWQSETSGARQAVTFAADLRGGMPSSGDTFSDRQSSGSGIMLRKSTGFGPGRERAWLERHERARRRRLQAIINLIQRQNVIIARKRSAIASIFLIDIPFLTIRVWLWALLQHTYFPGLGVKNGLCIVLNVMQYTLVALASKESFKRIKRELAEYLCRFQGSALKEEEEEEEEIGHDSPDHNALDEGEVMSPQEPGTPDKQAAKDLPEVLQTSTSQAEMKRALRRVGRESTRSVGACVYICALTMALVLGFVIAQGETVIETFVAWAKESFVFFPLDDGDPPCRRGKRQLSSRRV</sequence>
<dbReference type="EMBL" id="LSRX01000714">
    <property type="protein sequence ID" value="OLP90381.1"/>
    <property type="molecule type" value="Genomic_DNA"/>
</dbReference>
<dbReference type="PANTHER" id="PTHR45188:SF2">
    <property type="entry name" value="DNAJ HOMOLOG SUBFAMILY C MEMBER 7"/>
    <property type="match status" value="1"/>
</dbReference>
<keyword evidence="14" id="KW-1185">Reference proteome</keyword>
<dbReference type="PRINTS" id="PR00625">
    <property type="entry name" value="JDOMAIN"/>
</dbReference>
<dbReference type="SUPFAM" id="SSF54495">
    <property type="entry name" value="UBC-like"/>
    <property type="match status" value="1"/>
</dbReference>
<dbReference type="Pfam" id="PF00226">
    <property type="entry name" value="DnaJ"/>
    <property type="match status" value="1"/>
</dbReference>
<dbReference type="Gene3D" id="3.10.110.10">
    <property type="entry name" value="Ubiquitin Conjugating Enzyme"/>
    <property type="match status" value="1"/>
</dbReference>
<comment type="pathway">
    <text evidence="1">Protein modification; protein neddylation.</text>
</comment>
<feature type="domain" description="J" evidence="11">
    <location>
        <begin position="223"/>
        <end position="297"/>
    </location>
</feature>
<evidence type="ECO:0000259" key="12">
    <source>
        <dbReference type="PROSITE" id="PS50127"/>
    </source>
</evidence>
<feature type="region of interest" description="Disordered" evidence="9">
    <location>
        <begin position="849"/>
        <end position="868"/>
    </location>
</feature>
<feature type="domain" description="UBC core" evidence="12">
    <location>
        <begin position="378"/>
        <end position="522"/>
    </location>
</feature>
<keyword evidence="6" id="KW-0802">TPR repeat</keyword>
<dbReference type="InterPro" id="IPR018253">
    <property type="entry name" value="DnaJ_domain_CS"/>
</dbReference>
<dbReference type="CDD" id="cd06257">
    <property type="entry name" value="DnaJ"/>
    <property type="match status" value="1"/>
</dbReference>
<reference evidence="13 14" key="1">
    <citation type="submission" date="2016-02" db="EMBL/GenBank/DDBJ databases">
        <title>Genome analysis of coral dinoflagellate symbionts highlights evolutionary adaptations to a symbiotic lifestyle.</title>
        <authorList>
            <person name="Aranda M."/>
            <person name="Li Y."/>
            <person name="Liew Y.J."/>
            <person name="Baumgarten S."/>
            <person name="Simakov O."/>
            <person name="Wilson M."/>
            <person name="Piel J."/>
            <person name="Ashoor H."/>
            <person name="Bougouffa S."/>
            <person name="Bajic V.B."/>
            <person name="Ryu T."/>
            <person name="Ravasi T."/>
            <person name="Bayer T."/>
            <person name="Micklem G."/>
            <person name="Kim H."/>
            <person name="Bhak J."/>
            <person name="Lajeunesse T.C."/>
            <person name="Voolstra C.R."/>
        </authorList>
    </citation>
    <scope>NUCLEOTIDE SEQUENCE [LARGE SCALE GENOMIC DNA]</scope>
    <source>
        <strain evidence="13 14">CCMP2467</strain>
    </source>
</reference>
<feature type="transmembrane region" description="Helical" evidence="10">
    <location>
        <begin position="643"/>
        <end position="666"/>
    </location>
</feature>
<dbReference type="InterPro" id="IPR023313">
    <property type="entry name" value="UBQ-conjugating_AS"/>
</dbReference>
<feature type="transmembrane region" description="Helical" evidence="10">
    <location>
        <begin position="991"/>
        <end position="1012"/>
    </location>
</feature>
<dbReference type="InterPro" id="IPR036869">
    <property type="entry name" value="J_dom_sf"/>
</dbReference>
<proteinExistence type="predicted"/>
<dbReference type="GO" id="GO:0019788">
    <property type="term" value="F:NEDD8 transferase activity"/>
    <property type="evidence" value="ECO:0007669"/>
    <property type="project" value="UniProtKB-ARBA"/>
</dbReference>